<protein>
    <submittedName>
        <fullName evidence="2">Uncharacterized protein</fullName>
    </submittedName>
</protein>
<accession>A0A6I2F3G5</accession>
<dbReference type="Proteomes" id="UP000431080">
    <property type="component" value="Unassembled WGS sequence"/>
</dbReference>
<dbReference type="EMBL" id="WJIF01000001">
    <property type="protein sequence ID" value="MRG58761.1"/>
    <property type="molecule type" value="Genomic_DNA"/>
</dbReference>
<proteinExistence type="predicted"/>
<evidence type="ECO:0000256" key="1">
    <source>
        <dbReference type="SAM" id="Phobius"/>
    </source>
</evidence>
<name>A0A6I2F3G5_9MICO</name>
<feature type="transmembrane region" description="Helical" evidence="1">
    <location>
        <begin position="47"/>
        <end position="66"/>
    </location>
</feature>
<comment type="caution">
    <text evidence="2">The sequence shown here is derived from an EMBL/GenBank/DDBJ whole genome shotgun (WGS) entry which is preliminary data.</text>
</comment>
<evidence type="ECO:0000313" key="2">
    <source>
        <dbReference type="EMBL" id="MRG58761.1"/>
    </source>
</evidence>
<gene>
    <name evidence="2" type="ORF">GE115_02570</name>
</gene>
<organism evidence="2 3">
    <name type="scientific">Agromyces agglutinans</name>
    <dbReference type="NCBI Taxonomy" id="2662258"/>
    <lineage>
        <taxon>Bacteria</taxon>
        <taxon>Bacillati</taxon>
        <taxon>Actinomycetota</taxon>
        <taxon>Actinomycetes</taxon>
        <taxon>Micrococcales</taxon>
        <taxon>Microbacteriaceae</taxon>
        <taxon>Agromyces</taxon>
    </lineage>
</organism>
<dbReference type="AlphaFoldDB" id="A0A6I2F3G5"/>
<keyword evidence="1" id="KW-1133">Transmembrane helix</keyword>
<dbReference type="PROSITE" id="PS51318">
    <property type="entry name" value="TAT"/>
    <property type="match status" value="1"/>
</dbReference>
<keyword evidence="3" id="KW-1185">Reference proteome</keyword>
<dbReference type="InterPro" id="IPR006311">
    <property type="entry name" value="TAT_signal"/>
</dbReference>
<feature type="transmembrane region" description="Helical" evidence="1">
    <location>
        <begin position="73"/>
        <end position="102"/>
    </location>
</feature>
<dbReference type="RefSeq" id="WP_153683186.1">
    <property type="nucleotide sequence ID" value="NZ_WJIF01000001.1"/>
</dbReference>
<evidence type="ECO:0000313" key="3">
    <source>
        <dbReference type="Proteomes" id="UP000431080"/>
    </source>
</evidence>
<reference evidence="2 3" key="1">
    <citation type="submission" date="2019-10" db="EMBL/GenBank/DDBJ databases">
        <authorList>
            <person name="Nie G."/>
            <person name="Ming H."/>
            <person name="Yi B."/>
        </authorList>
    </citation>
    <scope>NUCLEOTIDE SEQUENCE [LARGE SCALE GENOMIC DNA]</scope>
    <source>
        <strain evidence="2 3">CFH 90414</strain>
    </source>
</reference>
<sequence>MSVASDPPTRRRLVRWPVVAAGAAFGAFALPVGYAVAGAVVHVITDLGLVVITAVPTVLVATTVLVPRWRPLALSLIIGTAAGTLLVIFSFVAVITALTSLFSDPVSG</sequence>
<keyword evidence="1" id="KW-0812">Transmembrane</keyword>
<keyword evidence="1" id="KW-0472">Membrane</keyword>